<evidence type="ECO:0000256" key="1">
    <source>
        <dbReference type="ARBA" id="ARBA00004651"/>
    </source>
</evidence>
<dbReference type="PANTHER" id="PTHR13929:SF0">
    <property type="entry name" value="UBIA PRENYLTRANSFERASE DOMAIN-CONTAINING PROTEIN 1"/>
    <property type="match status" value="1"/>
</dbReference>
<sequence length="336" mass="37640">MKSDIHWYDNNGANSPAIGDGVTLRTFWRILRIEGLIPFTGCAIVIGLVVALWEVGLSGIDWGLFVMTVVATLFIHLDAHIWNDITDLEVDRHEKSRETGRDRPLVSGWATVCDYKNLSLLITILIIVLAAFLTMQRIYIPLLFIMGFFFDYGYNHPRIALSYHPYTEWYIFPWLVVGVTVTVVYAATGIFSLLAFILSLLHGLTVTCFVVSMMRRDVNSDRVGRKNTSSVRHPELPHSTSYGIVTLIVSVLMLYPLYAILGRMALAYALILTTVIIAGINTVYGARIDQLCTRALYTAFPDFELKANELMVQQVGASMIHAAAIIMILLTFGEIL</sequence>
<dbReference type="GO" id="GO:0004659">
    <property type="term" value="F:prenyltransferase activity"/>
    <property type="evidence" value="ECO:0007669"/>
    <property type="project" value="InterPro"/>
</dbReference>
<dbReference type="GO" id="GO:0042371">
    <property type="term" value="P:vitamin K biosynthetic process"/>
    <property type="evidence" value="ECO:0007669"/>
    <property type="project" value="TreeGrafter"/>
</dbReference>
<dbReference type="GeneID" id="76835215"/>
<evidence type="ECO:0000313" key="9">
    <source>
        <dbReference type="EMBL" id="WAI00545.1"/>
    </source>
</evidence>
<keyword evidence="3" id="KW-0474">Menaquinone biosynthesis</keyword>
<dbReference type="GO" id="GO:0009234">
    <property type="term" value="P:menaquinone biosynthetic process"/>
    <property type="evidence" value="ECO:0007669"/>
    <property type="project" value="UniProtKB-KW"/>
</dbReference>
<dbReference type="GO" id="GO:0005886">
    <property type="term" value="C:plasma membrane"/>
    <property type="evidence" value="ECO:0007669"/>
    <property type="project" value="UniProtKB-SubCell"/>
</dbReference>
<dbReference type="Proteomes" id="UP001163096">
    <property type="component" value="Chromosome"/>
</dbReference>
<dbReference type="Gene3D" id="1.10.357.140">
    <property type="entry name" value="UbiA prenyltransferase"/>
    <property type="match status" value="1"/>
</dbReference>
<feature type="transmembrane region" description="Helical" evidence="8">
    <location>
        <begin position="311"/>
        <end position="332"/>
    </location>
</feature>
<dbReference type="PANTHER" id="PTHR13929">
    <property type="entry name" value="1,4-DIHYDROXY-2-NAPHTHOATE OCTAPRENYLTRANSFERASE"/>
    <property type="match status" value="1"/>
</dbReference>
<feature type="transmembrane region" description="Helical" evidence="8">
    <location>
        <begin position="35"/>
        <end position="53"/>
    </location>
</feature>
<protein>
    <submittedName>
        <fullName evidence="9">Prenyltransferase</fullName>
    </submittedName>
</protein>
<keyword evidence="10" id="KW-1185">Reference proteome</keyword>
<evidence type="ECO:0000313" key="10">
    <source>
        <dbReference type="Proteomes" id="UP001163096"/>
    </source>
</evidence>
<feature type="transmembrane region" description="Helical" evidence="8">
    <location>
        <begin position="169"/>
        <end position="186"/>
    </location>
</feature>
<dbReference type="CDD" id="cd13962">
    <property type="entry name" value="PT_UbiA_UBIAD1"/>
    <property type="match status" value="1"/>
</dbReference>
<organism evidence="9 10">
    <name type="scientific">Methanogenium organophilum</name>
    <dbReference type="NCBI Taxonomy" id="2199"/>
    <lineage>
        <taxon>Archaea</taxon>
        <taxon>Methanobacteriati</taxon>
        <taxon>Methanobacteriota</taxon>
        <taxon>Stenosarchaea group</taxon>
        <taxon>Methanomicrobia</taxon>
        <taxon>Methanomicrobiales</taxon>
        <taxon>Methanomicrobiaceae</taxon>
        <taxon>Methanogenium</taxon>
    </lineage>
</organism>
<evidence type="ECO:0000256" key="8">
    <source>
        <dbReference type="SAM" id="Phobius"/>
    </source>
</evidence>
<dbReference type="KEGG" id="mou:OU421_08895"/>
<feature type="transmembrane region" description="Helical" evidence="8">
    <location>
        <begin position="265"/>
        <end position="284"/>
    </location>
</feature>
<feature type="transmembrane region" description="Helical" evidence="8">
    <location>
        <begin position="120"/>
        <end position="149"/>
    </location>
</feature>
<keyword evidence="6 8" id="KW-1133">Transmembrane helix</keyword>
<feature type="transmembrane region" description="Helical" evidence="8">
    <location>
        <begin position="59"/>
        <end position="77"/>
    </location>
</feature>
<gene>
    <name evidence="9" type="ORF">OU421_08895</name>
</gene>
<accession>A0A9X9S443</accession>
<comment type="subcellular location">
    <subcellularLocation>
        <location evidence="1">Cell membrane</location>
        <topology evidence="1">Multi-pass membrane protein</topology>
    </subcellularLocation>
</comment>
<name>A0A9X9S443_METOG</name>
<evidence type="ECO:0000256" key="3">
    <source>
        <dbReference type="ARBA" id="ARBA00022428"/>
    </source>
</evidence>
<evidence type="ECO:0000256" key="6">
    <source>
        <dbReference type="ARBA" id="ARBA00022989"/>
    </source>
</evidence>
<proteinExistence type="predicted"/>
<keyword evidence="7 8" id="KW-0472">Membrane</keyword>
<feature type="transmembrane region" description="Helical" evidence="8">
    <location>
        <begin position="193"/>
        <end position="214"/>
    </location>
</feature>
<keyword evidence="5 8" id="KW-0812">Transmembrane</keyword>
<evidence type="ECO:0000256" key="7">
    <source>
        <dbReference type="ARBA" id="ARBA00023136"/>
    </source>
</evidence>
<dbReference type="InterPro" id="IPR044878">
    <property type="entry name" value="UbiA_sf"/>
</dbReference>
<evidence type="ECO:0000256" key="4">
    <source>
        <dbReference type="ARBA" id="ARBA00022679"/>
    </source>
</evidence>
<dbReference type="AlphaFoldDB" id="A0A9X9S443"/>
<dbReference type="InterPro" id="IPR026046">
    <property type="entry name" value="UBIAD1"/>
</dbReference>
<evidence type="ECO:0000256" key="2">
    <source>
        <dbReference type="ARBA" id="ARBA00004863"/>
    </source>
</evidence>
<comment type="pathway">
    <text evidence="2">Quinol/quinone metabolism; menaquinone biosynthesis.</text>
</comment>
<dbReference type="Pfam" id="PF01040">
    <property type="entry name" value="UbiA"/>
    <property type="match status" value="1"/>
</dbReference>
<keyword evidence="4" id="KW-0808">Transferase</keyword>
<dbReference type="RefSeq" id="WP_268185747.1">
    <property type="nucleotide sequence ID" value="NZ_CP113361.1"/>
</dbReference>
<reference evidence="9" key="1">
    <citation type="submission" date="2022-11" db="EMBL/GenBank/DDBJ databases">
        <title>Complete genome sequence of Methanogenium organophilum DSM 3596.</title>
        <authorList>
            <person name="Chen S.-C."/>
            <person name="Lai S.-J."/>
            <person name="You Y.-T."/>
        </authorList>
    </citation>
    <scope>NUCLEOTIDE SEQUENCE</scope>
    <source>
        <strain evidence="9">DSM 3596</strain>
    </source>
</reference>
<evidence type="ECO:0000256" key="5">
    <source>
        <dbReference type="ARBA" id="ARBA00022692"/>
    </source>
</evidence>
<feature type="transmembrane region" description="Helical" evidence="8">
    <location>
        <begin position="240"/>
        <end position="258"/>
    </location>
</feature>
<dbReference type="InterPro" id="IPR000537">
    <property type="entry name" value="UbiA_prenyltransferase"/>
</dbReference>
<dbReference type="EMBL" id="CP113361">
    <property type="protein sequence ID" value="WAI00545.1"/>
    <property type="molecule type" value="Genomic_DNA"/>
</dbReference>